<keyword evidence="2" id="KW-0812">Transmembrane</keyword>
<evidence type="ECO:0000256" key="2">
    <source>
        <dbReference type="SAM" id="Phobius"/>
    </source>
</evidence>
<name>A0A1I4BTF0_9HYPH</name>
<reference evidence="3 4" key="1">
    <citation type="submission" date="2016-10" db="EMBL/GenBank/DDBJ databases">
        <authorList>
            <person name="Varghese N."/>
            <person name="Submissions S."/>
        </authorList>
    </citation>
    <scope>NUCLEOTIDE SEQUENCE [LARGE SCALE GENOMIC DNA]</scope>
    <source>
        <strain evidence="3 4">DSM 21822</strain>
    </source>
</reference>
<organism evidence="3 4">
    <name type="scientific">Neomesorhizobium albiziae</name>
    <dbReference type="NCBI Taxonomy" id="335020"/>
    <lineage>
        <taxon>Bacteria</taxon>
        <taxon>Pseudomonadati</taxon>
        <taxon>Pseudomonadota</taxon>
        <taxon>Alphaproteobacteria</taxon>
        <taxon>Hyphomicrobiales</taxon>
        <taxon>Phyllobacteriaceae</taxon>
        <taxon>Neomesorhizobium</taxon>
    </lineage>
</organism>
<feature type="transmembrane region" description="Helical" evidence="2">
    <location>
        <begin position="17"/>
        <end position="42"/>
    </location>
</feature>
<accession>A0A1I4BTF0</accession>
<feature type="region of interest" description="Disordered" evidence="1">
    <location>
        <begin position="230"/>
        <end position="262"/>
    </location>
</feature>
<protein>
    <submittedName>
        <fullName evidence="3">Uncharacterized membrane protein</fullName>
    </submittedName>
</protein>
<keyword evidence="2" id="KW-0472">Membrane</keyword>
<keyword evidence="4" id="KW-1185">Reference proteome</keyword>
<dbReference type="EMBL" id="FOSL01000011">
    <property type="protein sequence ID" value="SFK71985.1"/>
    <property type="molecule type" value="Genomic_DNA"/>
</dbReference>
<evidence type="ECO:0000313" key="3">
    <source>
        <dbReference type="EMBL" id="SFK71985.1"/>
    </source>
</evidence>
<keyword evidence="2" id="KW-1133">Transmembrane helix</keyword>
<feature type="transmembrane region" description="Helical" evidence="2">
    <location>
        <begin position="62"/>
        <end position="87"/>
    </location>
</feature>
<proteinExistence type="predicted"/>
<dbReference type="InterPro" id="IPR007462">
    <property type="entry name" value="COV1-like"/>
</dbReference>
<evidence type="ECO:0000256" key="1">
    <source>
        <dbReference type="SAM" id="MobiDB-lite"/>
    </source>
</evidence>
<dbReference type="AlphaFoldDB" id="A0A1I4BTF0"/>
<sequence length="262" mass="28911">MSKPVTSVSGMLRLRNYFLTGIIVCAPLAITAYLSWTVIHWVDSWVKPYIPGRYNPDNYLPFAVPGFGLIVALVLITLIGFLTANIIGRSIINYGEKLLNRMPLVRNVYSGLKQIFETVLAHRTELFSRVGLFEYPRKGAWSIVFIAAQEDSEISDALEEREGKTIAVFRPITPNVTTGYLLYVPEKDVIPLDMSVEDAAKLLISAGLVGPEYRNKTRALAKEALAKQKAAPQAVTEAANDPATTGDQPARSSRTASSRPKR</sequence>
<evidence type="ECO:0000313" key="4">
    <source>
        <dbReference type="Proteomes" id="UP000323300"/>
    </source>
</evidence>
<feature type="compositionally biased region" description="Low complexity" evidence="1">
    <location>
        <begin position="249"/>
        <end position="262"/>
    </location>
</feature>
<dbReference type="PANTHER" id="PTHR31876:SF26">
    <property type="entry name" value="PROTEIN LIKE COV 2"/>
    <property type="match status" value="1"/>
</dbReference>
<gene>
    <name evidence="3" type="ORF">SAMN04488498_11172</name>
</gene>
<dbReference type="Pfam" id="PF04367">
    <property type="entry name" value="DUF502"/>
    <property type="match status" value="1"/>
</dbReference>
<dbReference type="Proteomes" id="UP000323300">
    <property type="component" value="Unassembled WGS sequence"/>
</dbReference>
<dbReference type="RefSeq" id="WP_244621771.1">
    <property type="nucleotide sequence ID" value="NZ_BSPE01000004.1"/>
</dbReference>
<dbReference type="PANTHER" id="PTHR31876">
    <property type="entry name" value="COV-LIKE PROTEIN 1"/>
    <property type="match status" value="1"/>
</dbReference>